<comment type="caution">
    <text evidence="14">The sequence shown here is derived from an EMBL/GenBank/DDBJ whole genome shotgun (WGS) entry which is preliminary data.</text>
</comment>
<keyword evidence="10" id="KW-0998">Cell outer membrane</keyword>
<evidence type="ECO:0000256" key="10">
    <source>
        <dbReference type="ARBA" id="ARBA00023237"/>
    </source>
</evidence>
<feature type="domain" description="Trimeric autotransporter adhesin YadA-like stalk" evidence="13">
    <location>
        <begin position="118"/>
        <end position="158"/>
    </location>
</feature>
<dbReference type="Gene3D" id="6.10.250.2040">
    <property type="match status" value="1"/>
</dbReference>
<evidence type="ECO:0000256" key="2">
    <source>
        <dbReference type="ARBA" id="ARBA00004442"/>
    </source>
</evidence>
<dbReference type="InterPro" id="IPR011049">
    <property type="entry name" value="Serralysin-like_metalloprot_C"/>
</dbReference>
<evidence type="ECO:0000313" key="15">
    <source>
        <dbReference type="Proteomes" id="UP001233360"/>
    </source>
</evidence>
<evidence type="ECO:0000256" key="9">
    <source>
        <dbReference type="ARBA" id="ARBA00023136"/>
    </source>
</evidence>
<keyword evidence="8" id="KW-0653">Protein transport</keyword>
<evidence type="ECO:0000259" key="13">
    <source>
        <dbReference type="Pfam" id="PF05662"/>
    </source>
</evidence>
<evidence type="ECO:0000256" key="3">
    <source>
        <dbReference type="ARBA" id="ARBA00005848"/>
    </source>
</evidence>
<dbReference type="RefSeq" id="WP_307001934.1">
    <property type="nucleotide sequence ID" value="NZ_JAUTBK010000002.1"/>
</dbReference>
<feature type="domain" description="Trimeric autotransporter adhesin YadA-like stalk" evidence="13">
    <location>
        <begin position="214"/>
        <end position="251"/>
    </location>
</feature>
<proteinExistence type="inferred from homology"/>
<organism evidence="14 15">
    <name type="scientific">Acinetobacter baylyi</name>
    <dbReference type="NCBI Taxonomy" id="202950"/>
    <lineage>
        <taxon>Bacteria</taxon>
        <taxon>Pseudomonadati</taxon>
        <taxon>Pseudomonadota</taxon>
        <taxon>Gammaproteobacteria</taxon>
        <taxon>Moraxellales</taxon>
        <taxon>Moraxellaceae</taxon>
        <taxon>Acinetobacter</taxon>
    </lineage>
</organism>
<reference evidence="14 15" key="1">
    <citation type="submission" date="2023-07" db="EMBL/GenBank/DDBJ databases">
        <title>Functional and genomic diversity of the sorghum phyllosphere microbiome.</title>
        <authorList>
            <person name="Shade A."/>
        </authorList>
    </citation>
    <scope>NUCLEOTIDE SEQUENCE [LARGE SCALE GENOMIC DNA]</scope>
    <source>
        <strain evidence="14 15">SORGH_AS_0887</strain>
    </source>
</reference>
<feature type="domain" description="Trimeric autotransporter adhesin YadA-like C-terminal membrane anchor" evidence="12">
    <location>
        <begin position="317"/>
        <end position="371"/>
    </location>
</feature>
<dbReference type="SUPFAM" id="SSF101967">
    <property type="entry name" value="Adhesin YadA, collagen-binding domain"/>
    <property type="match status" value="2"/>
</dbReference>
<dbReference type="Gene3D" id="2.150.10.10">
    <property type="entry name" value="Serralysin-like metalloprotease, C-terminal"/>
    <property type="match status" value="1"/>
</dbReference>
<sequence length="376" mass="37856">MKKIDTTFKKTTLGVYILAATLSSVTFADNLALGNGATNTKGIDNAVAIGDSALASQTGAVALGAGSNTATNATAASDVTIKDGNGNDITISASQFAGNSNIDSGDQVSVGSVGNERQIKNVAAGEVSSTSTDAVNGSQLYAVADTLAKEIKNTQTEVTEGKNVTVTSTTGANGQAIYNVATSDNVTFKSVTSDQVTVGNVSINQSGINAGNTQITNVAAGTKTTDAVNLGQLQSTVSIFGGGSTVNSDGSITNPTYNVNGGTYNNVGDALGALNQVDIDLGDRITNLQQTFNNRINDVEDKLSAGVASALALESAPYVAGKYTYAAGSGFYNGQSAIGVSLRKTADNGRWSLTGGVAAASQGEASFRIGINGVID</sequence>
<keyword evidence="4" id="KW-0813">Transport</keyword>
<protein>
    <submittedName>
        <fullName evidence="14">Autotransporter adhesin</fullName>
    </submittedName>
</protein>
<evidence type="ECO:0000256" key="11">
    <source>
        <dbReference type="SAM" id="SignalP"/>
    </source>
</evidence>
<evidence type="ECO:0000256" key="4">
    <source>
        <dbReference type="ARBA" id="ARBA00022448"/>
    </source>
</evidence>
<dbReference type="EMBL" id="JAUTBK010000002">
    <property type="protein sequence ID" value="MDQ1207654.1"/>
    <property type="molecule type" value="Genomic_DNA"/>
</dbReference>
<evidence type="ECO:0000256" key="5">
    <source>
        <dbReference type="ARBA" id="ARBA00022452"/>
    </source>
</evidence>
<dbReference type="Pfam" id="PF05662">
    <property type="entry name" value="YadA_stalk"/>
    <property type="match status" value="2"/>
</dbReference>
<dbReference type="InterPro" id="IPR005594">
    <property type="entry name" value="YadA_C"/>
</dbReference>
<dbReference type="InterPro" id="IPR008635">
    <property type="entry name" value="Coiled_stalk_dom"/>
</dbReference>
<feature type="signal peptide" evidence="11">
    <location>
        <begin position="1"/>
        <end position="28"/>
    </location>
</feature>
<keyword evidence="7 11" id="KW-0732">Signal</keyword>
<evidence type="ECO:0000256" key="7">
    <source>
        <dbReference type="ARBA" id="ARBA00022729"/>
    </source>
</evidence>
<dbReference type="Gene3D" id="1.20.5.170">
    <property type="match status" value="1"/>
</dbReference>
<dbReference type="Proteomes" id="UP001233360">
    <property type="component" value="Unassembled WGS sequence"/>
</dbReference>
<evidence type="ECO:0000256" key="1">
    <source>
        <dbReference type="ARBA" id="ARBA00004241"/>
    </source>
</evidence>
<evidence type="ECO:0000256" key="6">
    <source>
        <dbReference type="ARBA" id="ARBA00022692"/>
    </source>
</evidence>
<feature type="chain" id="PRO_5045252339" evidence="11">
    <location>
        <begin position="29"/>
        <end position="376"/>
    </location>
</feature>
<dbReference type="Gene3D" id="2.20.70.140">
    <property type="match status" value="1"/>
</dbReference>
<keyword evidence="5" id="KW-1134">Transmembrane beta strand</keyword>
<comment type="subcellular location">
    <subcellularLocation>
        <location evidence="2">Cell outer membrane</location>
    </subcellularLocation>
    <subcellularLocation>
        <location evidence="1">Cell surface</location>
    </subcellularLocation>
</comment>
<evidence type="ECO:0000256" key="8">
    <source>
        <dbReference type="ARBA" id="ARBA00022927"/>
    </source>
</evidence>
<evidence type="ECO:0000259" key="12">
    <source>
        <dbReference type="Pfam" id="PF03895"/>
    </source>
</evidence>
<dbReference type="SUPFAM" id="SSF54523">
    <property type="entry name" value="Pili subunits"/>
    <property type="match status" value="1"/>
</dbReference>
<accession>A0ABU0USX4</accession>
<comment type="similarity">
    <text evidence="3">Belongs to the autotransporter-2 (AT-2) (TC 1.B.40) family.</text>
</comment>
<keyword evidence="6" id="KW-0812">Transmembrane</keyword>
<keyword evidence="9" id="KW-0472">Membrane</keyword>
<gene>
    <name evidence="14" type="ORF">QE380_000577</name>
</gene>
<keyword evidence="15" id="KW-1185">Reference proteome</keyword>
<dbReference type="Gene3D" id="3.30.1300.30">
    <property type="entry name" value="GSPII I/J protein-like"/>
    <property type="match status" value="1"/>
</dbReference>
<dbReference type="InterPro" id="IPR045584">
    <property type="entry name" value="Pilin-like"/>
</dbReference>
<evidence type="ECO:0000313" key="14">
    <source>
        <dbReference type="EMBL" id="MDQ1207654.1"/>
    </source>
</evidence>
<dbReference type="Pfam" id="PF03895">
    <property type="entry name" value="YadA_anchor"/>
    <property type="match status" value="1"/>
</dbReference>
<name>A0ABU0USX4_ACIBI</name>